<dbReference type="Pfam" id="PF22741">
    <property type="entry name" value="PTP-NADK"/>
    <property type="match status" value="1"/>
</dbReference>
<dbReference type="InterPro" id="IPR055214">
    <property type="entry name" value="PTP-NADK"/>
</dbReference>
<dbReference type="SUPFAM" id="SSF52799">
    <property type="entry name" value="(Phosphotyrosine protein) phosphatases II"/>
    <property type="match status" value="1"/>
</dbReference>
<feature type="domain" description="DSP-PTPase phosphatase fused to NAD+ Kinase" evidence="1">
    <location>
        <begin position="12"/>
        <end position="120"/>
    </location>
</feature>
<proteinExistence type="predicted"/>
<dbReference type="EMBL" id="NCEQ01000003">
    <property type="protein sequence ID" value="OYX58293.1"/>
    <property type="molecule type" value="Genomic_DNA"/>
</dbReference>
<gene>
    <name evidence="2" type="ORF">B7Y86_03405</name>
</gene>
<comment type="caution">
    <text evidence="2">The sequence shown here is derived from an EMBL/GenBank/DDBJ whole genome shotgun (WGS) entry which is preliminary data.</text>
</comment>
<accession>A0A258HPN3</accession>
<dbReference type="InterPro" id="IPR016130">
    <property type="entry name" value="Tyr_Pase_AS"/>
</dbReference>
<dbReference type="Proteomes" id="UP000216147">
    <property type="component" value="Unassembled WGS sequence"/>
</dbReference>
<protein>
    <recommendedName>
        <fullName evidence="1">DSP-PTPase phosphatase fused to NAD+ Kinase domain-containing protein</fullName>
    </recommendedName>
</protein>
<dbReference type="PROSITE" id="PS00383">
    <property type="entry name" value="TYR_PHOSPHATASE_1"/>
    <property type="match status" value="1"/>
</dbReference>
<dbReference type="AlphaFoldDB" id="A0A258HPN3"/>
<evidence type="ECO:0000259" key="1">
    <source>
        <dbReference type="Pfam" id="PF22741"/>
    </source>
</evidence>
<sequence length="173" mass="19187">MGLFVLAFVSFTMANDNFHAVAKAEAFRSAQPSPQDLERYAREQGIRTVINLRGANPSEAWYRDEIATARRLGLRHIDFRMSAKRGITNEEAWQLIQIMRDAPKPLLIHCESGADRSGLASALYVAAVKGLGEEAAERHLSLRYGHVQAPFGKGWGSTVTWERMEPALGFVGS</sequence>
<dbReference type="InterPro" id="IPR029021">
    <property type="entry name" value="Prot-tyrosine_phosphatase-like"/>
</dbReference>
<dbReference type="Gene3D" id="3.90.190.10">
    <property type="entry name" value="Protein tyrosine phosphatase superfamily"/>
    <property type="match status" value="1"/>
</dbReference>
<evidence type="ECO:0000313" key="2">
    <source>
        <dbReference type="EMBL" id="OYX58293.1"/>
    </source>
</evidence>
<dbReference type="CDD" id="cd14529">
    <property type="entry name" value="TpbA-like"/>
    <property type="match status" value="1"/>
</dbReference>
<organism evidence="2 3">
    <name type="scientific">Brevundimonas subvibrioides</name>
    <dbReference type="NCBI Taxonomy" id="74313"/>
    <lineage>
        <taxon>Bacteria</taxon>
        <taxon>Pseudomonadati</taxon>
        <taxon>Pseudomonadota</taxon>
        <taxon>Alphaproteobacteria</taxon>
        <taxon>Caulobacterales</taxon>
        <taxon>Caulobacteraceae</taxon>
        <taxon>Brevundimonas</taxon>
    </lineage>
</organism>
<name>A0A258HPN3_9CAUL</name>
<reference evidence="2 3" key="1">
    <citation type="submission" date="2017-03" db="EMBL/GenBank/DDBJ databases">
        <title>Lifting the veil on microbial sulfur biogeochemistry in mining wastewaters.</title>
        <authorList>
            <person name="Kantor R.S."/>
            <person name="Colenbrander Nelson T."/>
            <person name="Marshall S."/>
            <person name="Bennett D."/>
            <person name="Apte S."/>
            <person name="Camacho D."/>
            <person name="Thomas B.C."/>
            <person name="Warren L.A."/>
            <person name="Banfield J.F."/>
        </authorList>
    </citation>
    <scope>NUCLEOTIDE SEQUENCE [LARGE SCALE GENOMIC DNA]</scope>
    <source>
        <strain evidence="2">32-68-21</strain>
    </source>
</reference>
<evidence type="ECO:0000313" key="3">
    <source>
        <dbReference type="Proteomes" id="UP000216147"/>
    </source>
</evidence>